<dbReference type="SUPFAM" id="SSF52540">
    <property type="entry name" value="P-loop containing nucleoside triphosphate hydrolases"/>
    <property type="match status" value="1"/>
</dbReference>
<dbReference type="OrthoDB" id="6125530at2759"/>
<dbReference type="InterPro" id="IPR002110">
    <property type="entry name" value="Ankyrin_rpt"/>
</dbReference>
<accession>A0A8S3TSG9</accession>
<dbReference type="SUPFAM" id="SSF48403">
    <property type="entry name" value="Ankyrin repeat"/>
    <property type="match status" value="1"/>
</dbReference>
<feature type="repeat" description="ANK" evidence="3">
    <location>
        <begin position="782"/>
        <end position="814"/>
    </location>
</feature>
<evidence type="ECO:0000313" key="6">
    <source>
        <dbReference type="Proteomes" id="UP000683360"/>
    </source>
</evidence>
<comment type="caution">
    <text evidence="5">The sequence shown here is derived from an EMBL/GenBank/DDBJ whole genome shotgun (WGS) entry which is preliminary data.</text>
</comment>
<reference evidence="5" key="1">
    <citation type="submission" date="2021-03" db="EMBL/GenBank/DDBJ databases">
        <authorList>
            <person name="Bekaert M."/>
        </authorList>
    </citation>
    <scope>NUCLEOTIDE SEQUENCE</scope>
</reference>
<dbReference type="Gene3D" id="1.25.40.20">
    <property type="entry name" value="Ankyrin repeat-containing domain"/>
    <property type="match status" value="2"/>
</dbReference>
<dbReference type="InterPro" id="IPR049050">
    <property type="entry name" value="nSTAND3"/>
</dbReference>
<gene>
    <name evidence="5" type="ORF">MEDL_47166</name>
</gene>
<evidence type="ECO:0000256" key="3">
    <source>
        <dbReference type="PROSITE-ProRule" id="PRU00023"/>
    </source>
</evidence>
<sequence>MSDANYSLLCPVQSHWKHRANIKCNSTDSYFCVYDQNERNFIEFCHKNAIIEKKGYKVIVRGSIDGDPCESNFYQPFKFNSSGNSGCVYKKSVCTEEGQVIYKNGNSQTDSVCRCDDSKGYAFIHRPQHRCYCVPSKEDCSCYFKKCSPDEFLSKDLQEKKIMKWRERHMLFEETTASKRILDDMKTHGFVILSGPPGCGKSAIAYNTAFILEKTAKFKILPISSPEEIRKYLSPETKQIFVIDDPVGRYAVDDTSIRRWKNEETFIKITLTYSSNTKLILTCRSYIYKSGNRNIKENSDIAFLAIALLVVQNDNIAKQSLSLENQTIKELLNDLCNECGFKYFPSTTVLLSALYYLIGTYIKETEHGFTCIHITMFRNLSFIVGSSIIHCLLKYGNSKFLANRLQLTSIQQEHDKLVIMVKPEQEEFYFKRILLDIRKGNHTVVLTGKQMKHLRFRTKLCIFLKRLRAEDLKSDESKVTPLHVISEQGYDDLVFELCHLQKDQINQQDKNKRTPLFLACLGGHNKVIQTLLTFNKSSLNTANDQDLSPLDEASENGYSSTVTLLLAEGANVNRKDKYTNRTALQRACEKKSTEVVRMLLNRKPDVTNADVHGLKAIHIACQRGPSDLVELLLKHKKDIINECDAHGKAPSCSCMFIACESNQQNIVDLLLRYNANVNQPYNKNFTPLHIACQNGNEYIVGALLNKSANINVQTDDGFSPLYISCLKGYVGVVETLLNQKAFIDLGTKQGLTPFFISCGENHLKICKLLLENGANINKSTKSALTPLHVACREAHECIVRFLLENFATVNVVNCKNESPMHIACMNKSCEIVELLLKHNANVNICDKNGNSPLHVACLKGNRQIAQLLRDEKADLNIKNNAGKTPIGLMQGWTHD</sequence>
<dbReference type="PROSITE" id="PS50088">
    <property type="entry name" value="ANK_REPEAT"/>
    <property type="match status" value="9"/>
</dbReference>
<evidence type="ECO:0000256" key="1">
    <source>
        <dbReference type="ARBA" id="ARBA00022737"/>
    </source>
</evidence>
<dbReference type="EMBL" id="CAJPWZ010002255">
    <property type="protein sequence ID" value="CAG2234540.1"/>
    <property type="molecule type" value="Genomic_DNA"/>
</dbReference>
<dbReference type="Proteomes" id="UP000683360">
    <property type="component" value="Unassembled WGS sequence"/>
</dbReference>
<feature type="repeat" description="ANK" evidence="3">
    <location>
        <begin position="716"/>
        <end position="748"/>
    </location>
</feature>
<dbReference type="PROSITE" id="PS50297">
    <property type="entry name" value="ANK_REP_REGION"/>
    <property type="match status" value="7"/>
</dbReference>
<keyword evidence="2 3" id="KW-0040">ANK repeat</keyword>
<dbReference type="PRINTS" id="PR01415">
    <property type="entry name" value="ANKYRIN"/>
</dbReference>
<keyword evidence="1" id="KW-0677">Repeat</keyword>
<feature type="repeat" description="ANK" evidence="3">
    <location>
        <begin position="749"/>
        <end position="781"/>
    </location>
</feature>
<dbReference type="Pfam" id="PF00023">
    <property type="entry name" value="Ank"/>
    <property type="match status" value="1"/>
</dbReference>
<dbReference type="AlphaFoldDB" id="A0A8S3TSG9"/>
<feature type="repeat" description="ANK" evidence="3">
    <location>
        <begin position="848"/>
        <end position="880"/>
    </location>
</feature>
<dbReference type="InterPro" id="IPR027417">
    <property type="entry name" value="P-loop_NTPase"/>
</dbReference>
<dbReference type="Pfam" id="PF20720">
    <property type="entry name" value="nSTAND3"/>
    <property type="match status" value="1"/>
</dbReference>
<feature type="domain" description="Novel STAND NTPase 3" evidence="4">
    <location>
        <begin position="172"/>
        <end position="301"/>
    </location>
</feature>
<dbReference type="Gene3D" id="3.40.50.300">
    <property type="entry name" value="P-loop containing nucleotide triphosphate hydrolases"/>
    <property type="match status" value="1"/>
</dbReference>
<dbReference type="PANTHER" id="PTHR24198:SF165">
    <property type="entry name" value="ANKYRIN REPEAT-CONTAINING PROTEIN-RELATED"/>
    <property type="match status" value="1"/>
</dbReference>
<dbReference type="PANTHER" id="PTHR24198">
    <property type="entry name" value="ANKYRIN REPEAT AND PROTEIN KINASE DOMAIN-CONTAINING PROTEIN"/>
    <property type="match status" value="1"/>
</dbReference>
<evidence type="ECO:0000313" key="5">
    <source>
        <dbReference type="EMBL" id="CAG2234540.1"/>
    </source>
</evidence>
<protein>
    <recommendedName>
        <fullName evidence="4">Novel STAND NTPase 3 domain-containing protein</fullName>
    </recommendedName>
</protein>
<evidence type="ECO:0000256" key="2">
    <source>
        <dbReference type="ARBA" id="ARBA00023043"/>
    </source>
</evidence>
<dbReference type="SMART" id="SM00248">
    <property type="entry name" value="ANK"/>
    <property type="match status" value="13"/>
</dbReference>
<feature type="repeat" description="ANK" evidence="3">
    <location>
        <begin position="579"/>
        <end position="611"/>
    </location>
</feature>
<organism evidence="5 6">
    <name type="scientific">Mytilus edulis</name>
    <name type="common">Blue mussel</name>
    <dbReference type="NCBI Taxonomy" id="6550"/>
    <lineage>
        <taxon>Eukaryota</taxon>
        <taxon>Metazoa</taxon>
        <taxon>Spiralia</taxon>
        <taxon>Lophotrochozoa</taxon>
        <taxon>Mollusca</taxon>
        <taxon>Bivalvia</taxon>
        <taxon>Autobranchia</taxon>
        <taxon>Pteriomorphia</taxon>
        <taxon>Mytilida</taxon>
        <taxon>Mytiloidea</taxon>
        <taxon>Mytilidae</taxon>
        <taxon>Mytilinae</taxon>
        <taxon>Mytilus</taxon>
    </lineage>
</organism>
<feature type="repeat" description="ANK" evidence="3">
    <location>
        <begin position="612"/>
        <end position="639"/>
    </location>
</feature>
<dbReference type="InterPro" id="IPR036770">
    <property type="entry name" value="Ankyrin_rpt-contain_sf"/>
</dbReference>
<proteinExistence type="predicted"/>
<name>A0A8S3TSG9_MYTED</name>
<evidence type="ECO:0000259" key="4">
    <source>
        <dbReference type="Pfam" id="PF20720"/>
    </source>
</evidence>
<feature type="repeat" description="ANK" evidence="3">
    <location>
        <begin position="683"/>
        <end position="715"/>
    </location>
</feature>
<dbReference type="Pfam" id="PF12796">
    <property type="entry name" value="Ank_2"/>
    <property type="match status" value="4"/>
</dbReference>
<keyword evidence="6" id="KW-1185">Reference proteome</keyword>
<feature type="repeat" description="ANK" evidence="3">
    <location>
        <begin position="815"/>
        <end position="847"/>
    </location>
</feature>
<feature type="repeat" description="ANK" evidence="3">
    <location>
        <begin position="545"/>
        <end position="577"/>
    </location>
</feature>